<protein>
    <submittedName>
        <fullName evidence="1">Uncharacterized protein</fullName>
    </submittedName>
</protein>
<gene>
    <name evidence="1" type="ORF">SDC9_185164</name>
</gene>
<sequence length="98" mass="11345">MEIFGAGRHEQDFQIWIELLVGHRQLELISEVDQGPDTPDHHPYLMGTGKVNDQTSIAYHFDVLVVAEDTAQHVHALIRSKQTLFLDIVRYYDIQFLI</sequence>
<name>A0A645HNG0_9ZZZZ</name>
<organism evidence="1">
    <name type="scientific">bioreactor metagenome</name>
    <dbReference type="NCBI Taxonomy" id="1076179"/>
    <lineage>
        <taxon>unclassified sequences</taxon>
        <taxon>metagenomes</taxon>
        <taxon>ecological metagenomes</taxon>
    </lineage>
</organism>
<accession>A0A645HNG0</accession>
<dbReference type="AlphaFoldDB" id="A0A645HNG0"/>
<proteinExistence type="predicted"/>
<dbReference type="EMBL" id="VSSQ01092412">
    <property type="protein sequence ID" value="MPN37644.1"/>
    <property type="molecule type" value="Genomic_DNA"/>
</dbReference>
<evidence type="ECO:0000313" key="1">
    <source>
        <dbReference type="EMBL" id="MPN37644.1"/>
    </source>
</evidence>
<comment type="caution">
    <text evidence="1">The sequence shown here is derived from an EMBL/GenBank/DDBJ whole genome shotgun (WGS) entry which is preliminary data.</text>
</comment>
<reference evidence="1" key="1">
    <citation type="submission" date="2019-08" db="EMBL/GenBank/DDBJ databases">
        <authorList>
            <person name="Kucharzyk K."/>
            <person name="Murdoch R.W."/>
            <person name="Higgins S."/>
            <person name="Loffler F."/>
        </authorList>
    </citation>
    <scope>NUCLEOTIDE SEQUENCE</scope>
</reference>